<evidence type="ECO:0000313" key="10">
    <source>
        <dbReference type="EMBL" id="EEU37326.1"/>
    </source>
</evidence>
<dbReference type="PANTHER" id="PTHR28088:SF5">
    <property type="entry name" value="TRANSCRIPTIONAL ACTIVATOR HAA1-RELATED"/>
    <property type="match status" value="1"/>
</dbReference>
<feature type="region of interest" description="Disordered" evidence="8">
    <location>
        <begin position="188"/>
        <end position="218"/>
    </location>
</feature>
<dbReference type="HOGENOM" id="CLU_091766_0_0_1"/>
<dbReference type="InterPro" id="IPR051763">
    <property type="entry name" value="Copper_Homeo_Regul"/>
</dbReference>
<evidence type="ECO:0000256" key="3">
    <source>
        <dbReference type="ARBA" id="ARBA00022833"/>
    </source>
</evidence>
<dbReference type="GO" id="GO:0006878">
    <property type="term" value="P:intracellular copper ion homeostasis"/>
    <property type="evidence" value="ECO:0007669"/>
    <property type="project" value="TreeGrafter"/>
</dbReference>
<dbReference type="PROSITE" id="PS50073">
    <property type="entry name" value="COPPER_FIST_2"/>
    <property type="match status" value="1"/>
</dbReference>
<keyword evidence="7" id="KW-0539">Nucleus</keyword>
<dbReference type="Pfam" id="PF00649">
    <property type="entry name" value="Copper-fist"/>
    <property type="match status" value="1"/>
</dbReference>
<dbReference type="GO" id="GO:0045944">
    <property type="term" value="P:positive regulation of transcription by RNA polymerase II"/>
    <property type="evidence" value="ECO:0007669"/>
    <property type="project" value="TreeGrafter"/>
</dbReference>
<gene>
    <name evidence="10" type="ORF">NECHADRAFT_78482</name>
</gene>
<evidence type="ECO:0000256" key="6">
    <source>
        <dbReference type="ARBA" id="ARBA00023163"/>
    </source>
</evidence>
<evidence type="ECO:0000256" key="1">
    <source>
        <dbReference type="ARBA" id="ARBA00004123"/>
    </source>
</evidence>
<dbReference type="SUPFAM" id="SSF57879">
    <property type="entry name" value="Zinc domain conserved in yeast copper-regulated transcription factors"/>
    <property type="match status" value="1"/>
</dbReference>
<keyword evidence="4" id="KW-0186">Copper</keyword>
<evidence type="ECO:0000256" key="7">
    <source>
        <dbReference type="ARBA" id="ARBA00023242"/>
    </source>
</evidence>
<keyword evidence="6" id="KW-0804">Transcription</keyword>
<dbReference type="InterPro" id="IPR036395">
    <property type="entry name" value="Cu_fist_DNA-bd_dom_sf"/>
</dbReference>
<evidence type="ECO:0000256" key="8">
    <source>
        <dbReference type="SAM" id="MobiDB-lite"/>
    </source>
</evidence>
<keyword evidence="2" id="KW-0479">Metal-binding</keyword>
<evidence type="ECO:0000259" key="9">
    <source>
        <dbReference type="PROSITE" id="PS50073"/>
    </source>
</evidence>
<reference evidence="10 11" key="1">
    <citation type="journal article" date="2009" name="PLoS Genet.">
        <title>The genome of Nectria haematococca: contribution of supernumerary chromosomes to gene expansion.</title>
        <authorList>
            <person name="Coleman J.J."/>
            <person name="Rounsley S.D."/>
            <person name="Rodriguez-Carres M."/>
            <person name="Kuo A."/>
            <person name="Wasmann C.C."/>
            <person name="Grimwood J."/>
            <person name="Schmutz J."/>
            <person name="Taga M."/>
            <person name="White G.J."/>
            <person name="Zhou S."/>
            <person name="Schwartz D.C."/>
            <person name="Freitag M."/>
            <person name="Ma L.J."/>
            <person name="Danchin E.G."/>
            <person name="Henrissat B."/>
            <person name="Coutinho P.M."/>
            <person name="Nelson D.R."/>
            <person name="Straney D."/>
            <person name="Napoli C.A."/>
            <person name="Barker B.M."/>
            <person name="Gribskov M."/>
            <person name="Rep M."/>
            <person name="Kroken S."/>
            <person name="Molnar I."/>
            <person name="Rensing C."/>
            <person name="Kennell J.C."/>
            <person name="Zamora J."/>
            <person name="Farman M.L."/>
            <person name="Selker E.U."/>
            <person name="Salamov A."/>
            <person name="Shapiro H."/>
            <person name="Pangilinan J."/>
            <person name="Lindquist E."/>
            <person name="Lamers C."/>
            <person name="Grigoriev I.V."/>
            <person name="Geiser D.M."/>
            <person name="Covert S.F."/>
            <person name="Temporini E."/>
            <person name="Vanetten H.D."/>
        </authorList>
    </citation>
    <scope>NUCLEOTIDE SEQUENCE [LARGE SCALE GENOMIC DNA]</scope>
    <source>
        <strain evidence="11">ATCC MYA-4622 / CBS 123669 / FGSC 9596 / NRRL 45880 / 77-13-4</strain>
    </source>
</reference>
<dbReference type="AlphaFoldDB" id="C7ZFE7"/>
<dbReference type="PANTHER" id="PTHR28088">
    <property type="entry name" value="TRANSCRIPTIONAL ACTIVATOR HAA1-RELATED"/>
    <property type="match status" value="1"/>
</dbReference>
<dbReference type="RefSeq" id="XP_003043039.1">
    <property type="nucleotide sequence ID" value="XM_003042993.1"/>
</dbReference>
<organism evidence="10 11">
    <name type="scientific">Fusarium vanettenii (strain ATCC MYA-4622 / CBS 123669 / FGSC 9596 / NRRL 45880 / 77-13-4)</name>
    <name type="common">Fusarium solani subsp. pisi</name>
    <dbReference type="NCBI Taxonomy" id="660122"/>
    <lineage>
        <taxon>Eukaryota</taxon>
        <taxon>Fungi</taxon>
        <taxon>Dikarya</taxon>
        <taxon>Ascomycota</taxon>
        <taxon>Pezizomycotina</taxon>
        <taxon>Sordariomycetes</taxon>
        <taxon>Hypocreomycetidae</taxon>
        <taxon>Hypocreales</taxon>
        <taxon>Nectriaceae</taxon>
        <taxon>Fusarium</taxon>
        <taxon>Fusarium solani species complex</taxon>
        <taxon>Fusarium vanettenii</taxon>
    </lineage>
</organism>
<dbReference type="VEuPathDB" id="FungiDB:NECHADRAFT_78482"/>
<dbReference type="GeneID" id="9664992"/>
<dbReference type="eggNOG" id="ENOG502S60K">
    <property type="taxonomic scope" value="Eukaryota"/>
</dbReference>
<dbReference type="OrthoDB" id="5600085at2759"/>
<feature type="domain" description="Copper-fist" evidence="9">
    <location>
        <begin position="1"/>
        <end position="55"/>
    </location>
</feature>
<dbReference type="GO" id="GO:0000978">
    <property type="term" value="F:RNA polymerase II cis-regulatory region sequence-specific DNA binding"/>
    <property type="evidence" value="ECO:0007669"/>
    <property type="project" value="TreeGrafter"/>
</dbReference>
<dbReference type="InterPro" id="IPR001083">
    <property type="entry name" value="Cu_fist_DNA-bd_dom"/>
</dbReference>
<dbReference type="KEGG" id="nhe:NECHADRAFT_78482"/>
<sequence length="312" mass="34243">MITNGEKYACESCIRGHRVAQCQHTGNYIIYGFSRLILTHSDRPLQHVGKKGRPVSQCNHCRTLRTSRSVHTKCKCGSTSRQVTLKLFGEERCLCREGGDCTCAYKTGQKHCGSSTSSPSVISGEKSPEIPETAGISPHLAYATPFMTIGEDSRGSESSYALSSHPEYATPFMAMDPDVPVRAGTQPGFIPDHLNGEHTPPVSFTPSEPVHEKDPRAPPDNVTHLTTSQTPDWLGDLDSVLGPMPDEPAKFLMPEFDDPLVSMDPSHLAQVWDDLTLPEQPENLDEVLALGTDLPSIPFEHEDHLESFEYGS</sequence>
<keyword evidence="5" id="KW-0805">Transcription regulation</keyword>
<evidence type="ECO:0000256" key="5">
    <source>
        <dbReference type="ARBA" id="ARBA00023015"/>
    </source>
</evidence>
<dbReference type="SMART" id="SM00412">
    <property type="entry name" value="Cu_FIST"/>
    <property type="match status" value="1"/>
</dbReference>
<proteinExistence type="predicted"/>
<evidence type="ECO:0000256" key="2">
    <source>
        <dbReference type="ARBA" id="ARBA00022723"/>
    </source>
</evidence>
<dbReference type="InParanoid" id="C7ZFE7"/>
<dbReference type="SMART" id="SM01090">
    <property type="entry name" value="Copper-fist"/>
    <property type="match status" value="1"/>
</dbReference>
<dbReference type="Proteomes" id="UP000005206">
    <property type="component" value="Chromosome 3"/>
</dbReference>
<dbReference type="GO" id="GO:0005507">
    <property type="term" value="F:copper ion binding"/>
    <property type="evidence" value="ECO:0007669"/>
    <property type="project" value="InterPro"/>
</dbReference>
<accession>C7ZFE7</accession>
<comment type="subcellular location">
    <subcellularLocation>
        <location evidence="1">Nucleus</location>
    </subcellularLocation>
</comment>
<protein>
    <recommendedName>
        <fullName evidence="9">Copper-fist domain-containing protein</fullName>
    </recommendedName>
</protein>
<dbReference type="EMBL" id="GG698923">
    <property type="protein sequence ID" value="EEU37326.1"/>
    <property type="molecule type" value="Genomic_DNA"/>
</dbReference>
<dbReference type="Gene3D" id="3.90.430.10">
    <property type="entry name" value="Copper fist DNA-binding domain"/>
    <property type="match status" value="1"/>
</dbReference>
<keyword evidence="3" id="KW-0862">Zinc</keyword>
<evidence type="ECO:0000313" key="11">
    <source>
        <dbReference type="Proteomes" id="UP000005206"/>
    </source>
</evidence>
<dbReference type="GO" id="GO:0005634">
    <property type="term" value="C:nucleus"/>
    <property type="evidence" value="ECO:0007669"/>
    <property type="project" value="UniProtKB-SubCell"/>
</dbReference>
<evidence type="ECO:0000256" key="4">
    <source>
        <dbReference type="ARBA" id="ARBA00023008"/>
    </source>
</evidence>
<dbReference type="STRING" id="660122.C7ZFE7"/>
<dbReference type="GO" id="GO:0006879">
    <property type="term" value="P:intracellular iron ion homeostasis"/>
    <property type="evidence" value="ECO:0007669"/>
    <property type="project" value="TreeGrafter"/>
</dbReference>
<dbReference type="GO" id="GO:0000981">
    <property type="term" value="F:DNA-binding transcription factor activity, RNA polymerase II-specific"/>
    <property type="evidence" value="ECO:0007669"/>
    <property type="project" value="TreeGrafter"/>
</dbReference>
<keyword evidence="11" id="KW-1185">Reference proteome</keyword>
<name>C7ZFE7_FUSV7</name>